<protein>
    <recommendedName>
        <fullName evidence="4">Tyrosinase copper-binding domain-containing protein</fullName>
    </recommendedName>
</protein>
<keyword evidence="3" id="KW-0732">Signal</keyword>
<sequence length="413" mass="45773">MTLKSAFLALIATLLLARSGASNPWRRETNAYPVDIVDELQDEGLERLASYLAKNPPQSNCTLETAAKRMEWHREEYTAAVLCLQSLPSRAPEGAAPGAISRYDDFVAIHILFIDTLHTPAHILPAHRLYTYLYEQALREECGYTGYQPYWNWGRYADDPASSPLFDGTMASLGGNGEPVDYPGATFPYPPPWDHMPPGGGGGCVTDGPFKDMTVTLGPVAPVPLNISANPQPNGLGYNPRCLRRDLNKFASAVTTHQHTFDLIVESETADAFHDRMMGMTLQDWGVHVGGHYTINGDPGGDPYVSPGDPAFYFHHGMIDRVWWIWQLQDPENRMTLVPGQDPKAAAPLDWAGTLFDHYVSEYPFNPGEAGFEYEEYLDTDAVDFGWLAGPWTLRELADTVGTTGGEFCYIYV</sequence>
<keyword evidence="2" id="KW-0560">Oxidoreductase</keyword>
<dbReference type="InParanoid" id="A0A2N3N0U6"/>
<dbReference type="SUPFAM" id="SSF48056">
    <property type="entry name" value="Di-copper centre-containing domain"/>
    <property type="match status" value="1"/>
</dbReference>
<name>A0A2N3N0U6_9PEZI</name>
<dbReference type="InterPro" id="IPR050316">
    <property type="entry name" value="Tyrosinase/Hemocyanin"/>
</dbReference>
<accession>A0A2N3N0U6</accession>
<dbReference type="Proteomes" id="UP000233524">
    <property type="component" value="Unassembled WGS sequence"/>
</dbReference>
<dbReference type="VEuPathDB" id="FungiDB:jhhlp_007882"/>
<dbReference type="InterPro" id="IPR008922">
    <property type="entry name" value="Di-copper_centre_dom_sf"/>
</dbReference>
<comment type="caution">
    <text evidence="5">The sequence shown here is derived from an EMBL/GenBank/DDBJ whole genome shotgun (WGS) entry which is preliminary data.</text>
</comment>
<dbReference type="InterPro" id="IPR002227">
    <property type="entry name" value="Tyrosinase_Cu-bd"/>
</dbReference>
<dbReference type="GO" id="GO:0046872">
    <property type="term" value="F:metal ion binding"/>
    <property type="evidence" value="ECO:0007669"/>
    <property type="project" value="UniProtKB-KW"/>
</dbReference>
<keyword evidence="1" id="KW-0479">Metal-binding</keyword>
<dbReference type="GO" id="GO:0016491">
    <property type="term" value="F:oxidoreductase activity"/>
    <property type="evidence" value="ECO:0007669"/>
    <property type="project" value="UniProtKB-KW"/>
</dbReference>
<reference evidence="5 6" key="1">
    <citation type="journal article" date="2017" name="G3 (Bethesda)">
        <title>First Draft Genome Sequence of the Pathogenic Fungus Lomentospora prolificans (Formerly Scedosporium prolificans).</title>
        <authorList>
            <person name="Luo R."/>
            <person name="Zimin A."/>
            <person name="Workman R."/>
            <person name="Fan Y."/>
            <person name="Pertea G."/>
            <person name="Grossman N."/>
            <person name="Wear M.P."/>
            <person name="Jia B."/>
            <person name="Miller H."/>
            <person name="Casadevall A."/>
            <person name="Timp W."/>
            <person name="Zhang S.X."/>
            <person name="Salzberg S.L."/>
        </authorList>
    </citation>
    <scope>NUCLEOTIDE SEQUENCE [LARGE SCALE GENOMIC DNA]</scope>
    <source>
        <strain evidence="5 6">JHH-5317</strain>
    </source>
</reference>
<evidence type="ECO:0000313" key="5">
    <source>
        <dbReference type="EMBL" id="PKS06048.1"/>
    </source>
</evidence>
<evidence type="ECO:0000259" key="4">
    <source>
        <dbReference type="PROSITE" id="PS00498"/>
    </source>
</evidence>
<evidence type="ECO:0000256" key="2">
    <source>
        <dbReference type="ARBA" id="ARBA00023002"/>
    </source>
</evidence>
<feature type="domain" description="Tyrosinase copper-binding" evidence="4">
    <location>
        <begin position="309"/>
        <end position="320"/>
    </location>
</feature>
<dbReference type="PANTHER" id="PTHR11474:SF125">
    <property type="entry name" value="N-ACETYL-6-HYDROXYTRYPTOPHAN OXIDASE IVOB-RELATED"/>
    <property type="match status" value="1"/>
</dbReference>
<dbReference type="Pfam" id="PF00264">
    <property type="entry name" value="Tyrosinase"/>
    <property type="match status" value="1"/>
</dbReference>
<dbReference type="PRINTS" id="PR00092">
    <property type="entry name" value="TYROSINASE"/>
</dbReference>
<keyword evidence="6" id="KW-1185">Reference proteome</keyword>
<dbReference type="STRING" id="41688.A0A2N3N0U6"/>
<dbReference type="PANTHER" id="PTHR11474">
    <property type="entry name" value="TYROSINASE FAMILY MEMBER"/>
    <property type="match status" value="1"/>
</dbReference>
<dbReference type="PROSITE" id="PS00498">
    <property type="entry name" value="TYROSINASE_2"/>
    <property type="match status" value="1"/>
</dbReference>
<evidence type="ECO:0000313" key="6">
    <source>
        <dbReference type="Proteomes" id="UP000233524"/>
    </source>
</evidence>
<evidence type="ECO:0000256" key="1">
    <source>
        <dbReference type="ARBA" id="ARBA00022723"/>
    </source>
</evidence>
<dbReference type="OrthoDB" id="6132182at2759"/>
<dbReference type="AlphaFoldDB" id="A0A2N3N0U6"/>
<evidence type="ECO:0000256" key="3">
    <source>
        <dbReference type="SAM" id="SignalP"/>
    </source>
</evidence>
<feature type="signal peptide" evidence="3">
    <location>
        <begin position="1"/>
        <end position="22"/>
    </location>
</feature>
<feature type="chain" id="PRO_5014969275" description="Tyrosinase copper-binding domain-containing protein" evidence="3">
    <location>
        <begin position="23"/>
        <end position="413"/>
    </location>
</feature>
<dbReference type="Gene3D" id="1.10.1280.10">
    <property type="entry name" value="Di-copper center containing domain from catechol oxidase"/>
    <property type="match status" value="1"/>
</dbReference>
<dbReference type="EMBL" id="NLAX01001139">
    <property type="protein sequence ID" value="PKS06048.1"/>
    <property type="molecule type" value="Genomic_DNA"/>
</dbReference>
<organism evidence="5 6">
    <name type="scientific">Lomentospora prolificans</name>
    <dbReference type="NCBI Taxonomy" id="41688"/>
    <lineage>
        <taxon>Eukaryota</taxon>
        <taxon>Fungi</taxon>
        <taxon>Dikarya</taxon>
        <taxon>Ascomycota</taxon>
        <taxon>Pezizomycotina</taxon>
        <taxon>Sordariomycetes</taxon>
        <taxon>Hypocreomycetidae</taxon>
        <taxon>Microascales</taxon>
        <taxon>Microascaceae</taxon>
        <taxon>Lomentospora</taxon>
    </lineage>
</organism>
<proteinExistence type="predicted"/>
<gene>
    <name evidence="5" type="ORF">jhhlp_007882</name>
</gene>